<organism evidence="3 4">
    <name type="scientific">Kocuria carniphila</name>
    <dbReference type="NCBI Taxonomy" id="262208"/>
    <lineage>
        <taxon>Bacteria</taxon>
        <taxon>Bacillati</taxon>
        <taxon>Actinomycetota</taxon>
        <taxon>Actinomycetes</taxon>
        <taxon>Micrococcales</taxon>
        <taxon>Micrococcaceae</taxon>
        <taxon>Kocuria</taxon>
    </lineage>
</organism>
<dbReference type="Proteomes" id="UP001558481">
    <property type="component" value="Unassembled WGS sequence"/>
</dbReference>
<accession>A0ABV3V201</accession>
<dbReference type="GO" id="GO:0016787">
    <property type="term" value="F:hydrolase activity"/>
    <property type="evidence" value="ECO:0007669"/>
    <property type="project" value="UniProtKB-KW"/>
</dbReference>
<dbReference type="PANTHER" id="PTHR48081:SF33">
    <property type="entry name" value="KYNURENINE FORMAMIDASE"/>
    <property type="match status" value="1"/>
</dbReference>
<dbReference type="EMBL" id="JAYWLU010000007">
    <property type="protein sequence ID" value="MEX3594729.1"/>
    <property type="molecule type" value="Genomic_DNA"/>
</dbReference>
<dbReference type="PANTHER" id="PTHR48081">
    <property type="entry name" value="AB HYDROLASE SUPERFAMILY PROTEIN C4A8.06C"/>
    <property type="match status" value="1"/>
</dbReference>
<proteinExistence type="predicted"/>
<evidence type="ECO:0000313" key="4">
    <source>
        <dbReference type="Proteomes" id="UP001558481"/>
    </source>
</evidence>
<dbReference type="RefSeq" id="WP_368629377.1">
    <property type="nucleotide sequence ID" value="NZ_JAYWLU010000007.1"/>
</dbReference>
<feature type="domain" description="BD-FAE-like" evidence="2">
    <location>
        <begin position="2"/>
        <end position="63"/>
    </location>
</feature>
<dbReference type="SUPFAM" id="SSF53474">
    <property type="entry name" value="alpha/beta-Hydrolases"/>
    <property type="match status" value="1"/>
</dbReference>
<reference evidence="3 4" key="1">
    <citation type="journal article" date="2024" name="Fungal Genet. Biol.">
        <title>The porcine skin microbiome exhibits broad fungal antagonism.</title>
        <authorList>
            <person name="De La Cruz K.F."/>
            <person name="Townsend E.C."/>
            <person name="Alex Cheong J.Z."/>
            <person name="Salamzade R."/>
            <person name="Liu A."/>
            <person name="Sandstrom S."/>
            <person name="Davila E."/>
            <person name="Huang L."/>
            <person name="Xu K.H."/>
            <person name="Wu S.Y."/>
            <person name="Meudt J.J."/>
            <person name="Shanmuganayagam D."/>
            <person name="Gibson A.L.F."/>
            <person name="Kalan L.R."/>
        </authorList>
    </citation>
    <scope>NUCLEOTIDE SEQUENCE [LARGE SCALE GENOMIC DNA]</scope>
    <source>
        <strain evidence="3 4">LK2625</strain>
    </source>
</reference>
<evidence type="ECO:0000313" key="3">
    <source>
        <dbReference type="EMBL" id="MEX3594729.1"/>
    </source>
</evidence>
<dbReference type="InterPro" id="IPR029058">
    <property type="entry name" value="AB_hydrolase_fold"/>
</dbReference>
<keyword evidence="4" id="KW-1185">Reference proteome</keyword>
<sequence>RAIAWAREHADDFDADASQVYLVGCSAGGHLAASAALTPNQPRFQPGFEDAKTDIAGVISIYGYLGARTDDPASSPVALAHHEAPPMLLIQGANDSMLPPGARGGWADSLRSASRSPVVYAELPNTQHAFDYLASVRARATADAAEAFLAWVRSGEQPAKTMEHRIDPRLP</sequence>
<name>A0ABV3V201_9MICC</name>
<dbReference type="Gene3D" id="3.40.50.1820">
    <property type="entry name" value="alpha/beta hydrolase"/>
    <property type="match status" value="1"/>
</dbReference>
<keyword evidence="1 3" id="KW-0378">Hydrolase</keyword>
<comment type="caution">
    <text evidence="3">The sequence shown here is derived from an EMBL/GenBank/DDBJ whole genome shotgun (WGS) entry which is preliminary data.</text>
</comment>
<gene>
    <name evidence="3" type="ORF">VVR66_08390</name>
</gene>
<evidence type="ECO:0000256" key="1">
    <source>
        <dbReference type="ARBA" id="ARBA00022801"/>
    </source>
</evidence>
<dbReference type="InterPro" id="IPR050300">
    <property type="entry name" value="GDXG_lipolytic_enzyme"/>
</dbReference>
<dbReference type="Pfam" id="PF20434">
    <property type="entry name" value="BD-FAE"/>
    <property type="match status" value="1"/>
</dbReference>
<dbReference type="InterPro" id="IPR049492">
    <property type="entry name" value="BD-FAE-like_dom"/>
</dbReference>
<protein>
    <submittedName>
        <fullName evidence="3">Alpha/beta hydrolase</fullName>
    </submittedName>
</protein>
<evidence type="ECO:0000259" key="2">
    <source>
        <dbReference type="Pfam" id="PF20434"/>
    </source>
</evidence>
<feature type="non-terminal residue" evidence="3">
    <location>
        <position position="1"/>
    </location>
</feature>